<accession>A0AAE0BY57</accession>
<feature type="domain" description="EGF-like" evidence="2">
    <location>
        <begin position="276"/>
        <end position="318"/>
    </location>
</feature>
<evidence type="ECO:0000313" key="4">
    <source>
        <dbReference type="Proteomes" id="UP001190700"/>
    </source>
</evidence>
<gene>
    <name evidence="3" type="ORF">CYMTET_46047</name>
</gene>
<proteinExistence type="predicted"/>
<dbReference type="InterPro" id="IPR000742">
    <property type="entry name" value="EGF"/>
</dbReference>
<evidence type="ECO:0000313" key="3">
    <source>
        <dbReference type="EMBL" id="KAK3244338.1"/>
    </source>
</evidence>
<protein>
    <recommendedName>
        <fullName evidence="2">EGF-like domain-containing protein</fullName>
    </recommendedName>
</protein>
<dbReference type="SMART" id="SM00181">
    <property type="entry name" value="EGF"/>
    <property type="match status" value="4"/>
</dbReference>
<reference evidence="3 4" key="1">
    <citation type="journal article" date="2015" name="Genome Biol. Evol.">
        <title>Comparative Genomics of a Bacterivorous Green Alga Reveals Evolutionary Causalities and Consequences of Phago-Mixotrophic Mode of Nutrition.</title>
        <authorList>
            <person name="Burns J.A."/>
            <person name="Paasch A."/>
            <person name="Narechania A."/>
            <person name="Kim E."/>
        </authorList>
    </citation>
    <scope>NUCLEOTIDE SEQUENCE [LARGE SCALE GENOMIC DNA]</scope>
    <source>
        <strain evidence="3 4">PLY_AMNH</strain>
    </source>
</reference>
<dbReference type="Gene3D" id="2.10.25.10">
    <property type="entry name" value="Laminin"/>
    <property type="match status" value="2"/>
</dbReference>
<dbReference type="SUPFAM" id="SSF57184">
    <property type="entry name" value="Growth factor receptor domain"/>
    <property type="match status" value="1"/>
</dbReference>
<organism evidence="3 4">
    <name type="scientific">Cymbomonas tetramitiformis</name>
    <dbReference type="NCBI Taxonomy" id="36881"/>
    <lineage>
        <taxon>Eukaryota</taxon>
        <taxon>Viridiplantae</taxon>
        <taxon>Chlorophyta</taxon>
        <taxon>Pyramimonadophyceae</taxon>
        <taxon>Pyramimonadales</taxon>
        <taxon>Pyramimonadaceae</taxon>
        <taxon>Cymbomonas</taxon>
    </lineage>
</organism>
<dbReference type="InterPro" id="IPR009030">
    <property type="entry name" value="Growth_fac_rcpt_cys_sf"/>
</dbReference>
<comment type="caution">
    <text evidence="3">The sequence shown here is derived from an EMBL/GenBank/DDBJ whole genome shotgun (WGS) entry which is preliminary data.</text>
</comment>
<dbReference type="Proteomes" id="UP001190700">
    <property type="component" value="Unassembled WGS sequence"/>
</dbReference>
<evidence type="ECO:0000259" key="2">
    <source>
        <dbReference type="PROSITE" id="PS50026"/>
    </source>
</evidence>
<name>A0AAE0BY57_9CHLO</name>
<keyword evidence="1" id="KW-0245">EGF-like domain</keyword>
<dbReference type="EMBL" id="LGRX02031969">
    <property type="protein sequence ID" value="KAK3244338.1"/>
    <property type="molecule type" value="Genomic_DNA"/>
</dbReference>
<dbReference type="AlphaFoldDB" id="A0AAE0BY57"/>
<comment type="caution">
    <text evidence="1">Lacks conserved residue(s) required for the propagation of feature annotation.</text>
</comment>
<dbReference type="PROSITE" id="PS50026">
    <property type="entry name" value="EGF_3"/>
    <property type="match status" value="1"/>
</dbReference>
<sequence>MRGSLDTYCLPITSCENNNGGCDILTECSNDAEQMCGECPEGYAGSGATGCVDEDGCQTGRCIDGCYVGGCVDVVAPGTGYVCAPCPPGMTDGVVCGTCPNGLEMLPSIVLGEFTIAQQRCVEVDGCASQPCWRSDGDGRFAQTCEDVPAPGTGRICGECPQGFRAAAAEEGCIDIDECQEQPNGGCWSSSDLPGLRTSCVNVPGAAYCTACPKVAGKSFLGTGETGCLPGISCDVDNGNCDRLVACNPGSVASTGSHCGQCPAGYSGTGDTVCVDEDGCAQDPCFPGVECVDVLAPGVGRTCQSCPEGYRGDGASCELCTLLIHMDPAMSTLVNGTVKRSDVNQLAAAFNGLNEPDCILSQV</sequence>
<evidence type="ECO:0000256" key="1">
    <source>
        <dbReference type="PROSITE-ProRule" id="PRU00076"/>
    </source>
</evidence>
<keyword evidence="4" id="KW-1185">Reference proteome</keyword>